<sequence>MKVVQTFNWFQYVLILLFSLSLLYGSDLSSKIESTECPKNYTCLTTFISPGSILYARELDLSVIWNDRPSAFDQVTVLADGSGKIFEVEVAEKVFYYRVLWKGKEILVSRFDLDLSKSLRTLDIQKISLLKEPTPNGKILANLPKNLVFDVIENTHPLPKKLGYVKVKYEDQVGWVKRSSLSDDEFDIRFYQVSLETLVKPYTFLAREDNFKTELTIVGKDFIVTSCKIGELACNVTSRMGESSFGMPEEAVYFDLNLSDGKQYVCEMRRVDFVSELQRVILEEITEEELDPFINCALKEEETEPTEPEESNETD</sequence>
<proteinExistence type="predicted"/>
<evidence type="ECO:0000313" key="1">
    <source>
        <dbReference type="EMBL" id="MCW7514258.1"/>
    </source>
</evidence>
<dbReference type="EMBL" id="JAMQQD010000001">
    <property type="protein sequence ID" value="MCW7514258.1"/>
    <property type="molecule type" value="Genomic_DNA"/>
</dbReference>
<protein>
    <recommendedName>
        <fullName evidence="3">SH3 domain-containing protein</fullName>
    </recommendedName>
</protein>
<dbReference type="Proteomes" id="UP001209694">
    <property type="component" value="Unassembled WGS sequence"/>
</dbReference>
<gene>
    <name evidence="1" type="ORF">ND810_03750</name>
</gene>
<accession>A0A5F2D7Z3</accession>
<organism evidence="1 2">
    <name type="scientific">Leptospira levettii</name>
    <dbReference type="NCBI Taxonomy" id="2023178"/>
    <lineage>
        <taxon>Bacteria</taxon>
        <taxon>Pseudomonadati</taxon>
        <taxon>Spirochaetota</taxon>
        <taxon>Spirochaetia</taxon>
        <taxon>Leptospirales</taxon>
        <taxon>Leptospiraceae</taxon>
        <taxon>Leptospira</taxon>
    </lineage>
</organism>
<name>A0A5F2D7Z3_9LEPT</name>
<evidence type="ECO:0000313" key="2">
    <source>
        <dbReference type="Proteomes" id="UP001209694"/>
    </source>
</evidence>
<comment type="caution">
    <text evidence="1">The sequence shown here is derived from an EMBL/GenBank/DDBJ whole genome shotgun (WGS) entry which is preliminary data.</text>
</comment>
<dbReference type="Gene3D" id="2.30.30.40">
    <property type="entry name" value="SH3 Domains"/>
    <property type="match status" value="1"/>
</dbReference>
<evidence type="ECO:0008006" key="3">
    <source>
        <dbReference type="Google" id="ProtNLM"/>
    </source>
</evidence>
<dbReference type="AlphaFoldDB" id="A0A5F2D7Z3"/>
<reference evidence="1" key="1">
    <citation type="submission" date="2022-06" db="EMBL/GenBank/DDBJ databases">
        <title>Leptospira isolates from biofilms formed at urban environments.</title>
        <authorList>
            <person name="Ribeiro P.S."/>
            <person name="Sousa T."/>
            <person name="Carvalho N."/>
            <person name="Aburjaile F."/>
            <person name="Neves F."/>
            <person name="Oliveira D."/>
            <person name="Blanco L."/>
            <person name="Lima J."/>
            <person name="Costa F."/>
            <person name="Brenig B."/>
            <person name="Soares S."/>
            <person name="Ramos R."/>
            <person name="Goes-Neto A."/>
            <person name="Matiuzzi M."/>
            <person name="Azevedo V."/>
            <person name="Ristow P."/>
        </authorList>
    </citation>
    <scope>NUCLEOTIDE SEQUENCE</scope>
    <source>
        <strain evidence="1">VSF7</strain>
    </source>
</reference>
<dbReference type="RefSeq" id="WP_135652903.1">
    <property type="nucleotide sequence ID" value="NZ_JAMQPS010000001.1"/>
</dbReference>